<dbReference type="GO" id="GO:0052905">
    <property type="term" value="F:tRNA (guanosine(9)-N1)-methyltransferase activity"/>
    <property type="evidence" value="ECO:0007669"/>
    <property type="project" value="UniProtKB-EC"/>
</dbReference>
<dbReference type="InterPro" id="IPR007356">
    <property type="entry name" value="tRNA_m1G_MeTrfase_euk"/>
</dbReference>
<dbReference type="InterPro" id="IPR038459">
    <property type="entry name" value="MT_TRM10-typ_sf"/>
</dbReference>
<evidence type="ECO:0000256" key="3">
    <source>
        <dbReference type="ARBA" id="ARBA00022679"/>
    </source>
</evidence>
<feature type="compositionally biased region" description="Basic and acidic residues" evidence="6">
    <location>
        <begin position="1"/>
        <end position="12"/>
    </location>
</feature>
<reference evidence="8" key="1">
    <citation type="submission" date="2022-07" db="EMBL/GenBank/DDBJ databases">
        <authorList>
            <person name="Macas J."/>
            <person name="Novak P."/>
            <person name="Neumann P."/>
        </authorList>
    </citation>
    <scope>NUCLEOTIDE SEQUENCE</scope>
</reference>
<keyword evidence="9" id="KW-1185">Reference proteome</keyword>
<proteinExistence type="predicted"/>
<evidence type="ECO:0000256" key="4">
    <source>
        <dbReference type="ARBA" id="ARBA00022691"/>
    </source>
</evidence>
<evidence type="ECO:0000256" key="2">
    <source>
        <dbReference type="ARBA" id="ARBA00022603"/>
    </source>
</evidence>
<dbReference type="GO" id="GO:0000049">
    <property type="term" value="F:tRNA binding"/>
    <property type="evidence" value="ECO:0007669"/>
    <property type="project" value="TreeGrafter"/>
</dbReference>
<dbReference type="PANTHER" id="PTHR13563:SF13">
    <property type="entry name" value="TRNA METHYLTRANSFERASE 10 HOMOLOG A"/>
    <property type="match status" value="1"/>
</dbReference>
<dbReference type="PANTHER" id="PTHR13563">
    <property type="entry name" value="TRNA (GUANINE-9-) METHYLTRANSFERASE"/>
    <property type="match status" value="1"/>
</dbReference>
<evidence type="ECO:0000313" key="9">
    <source>
        <dbReference type="Proteomes" id="UP001152484"/>
    </source>
</evidence>
<keyword evidence="3" id="KW-0808">Transferase</keyword>
<dbReference type="Proteomes" id="UP001152484">
    <property type="component" value="Unassembled WGS sequence"/>
</dbReference>
<name>A0A9P0YIM2_CUSEU</name>
<feature type="region of interest" description="Disordered" evidence="6">
    <location>
        <begin position="1"/>
        <end position="25"/>
    </location>
</feature>
<keyword evidence="4" id="KW-0949">S-adenosyl-L-methionine</keyword>
<evidence type="ECO:0000256" key="5">
    <source>
        <dbReference type="ARBA" id="ARBA00048434"/>
    </source>
</evidence>
<dbReference type="InterPro" id="IPR028564">
    <property type="entry name" value="MT_TRM10-typ"/>
</dbReference>
<dbReference type="EMBL" id="CAMAPE010000004">
    <property type="protein sequence ID" value="CAH9058366.1"/>
    <property type="molecule type" value="Genomic_DNA"/>
</dbReference>
<dbReference type="PROSITE" id="PS51675">
    <property type="entry name" value="SAM_MT_TRM10"/>
    <property type="match status" value="1"/>
</dbReference>
<organism evidence="8 9">
    <name type="scientific">Cuscuta europaea</name>
    <name type="common">European dodder</name>
    <dbReference type="NCBI Taxonomy" id="41803"/>
    <lineage>
        <taxon>Eukaryota</taxon>
        <taxon>Viridiplantae</taxon>
        <taxon>Streptophyta</taxon>
        <taxon>Embryophyta</taxon>
        <taxon>Tracheophyta</taxon>
        <taxon>Spermatophyta</taxon>
        <taxon>Magnoliopsida</taxon>
        <taxon>eudicotyledons</taxon>
        <taxon>Gunneridae</taxon>
        <taxon>Pentapetalae</taxon>
        <taxon>asterids</taxon>
        <taxon>lamiids</taxon>
        <taxon>Solanales</taxon>
        <taxon>Convolvulaceae</taxon>
        <taxon>Cuscuteae</taxon>
        <taxon>Cuscuta</taxon>
        <taxon>Cuscuta subgen. Cuscuta</taxon>
    </lineage>
</organism>
<dbReference type="AlphaFoldDB" id="A0A9P0YIM2"/>
<accession>A0A9P0YIM2</accession>
<gene>
    <name evidence="8" type="ORF">CEURO_LOCUS1240</name>
</gene>
<sequence length="330" mass="38718">MEKAMEKTEEQPMSKNAKKKLLKQEKYEAKKAEKKAYAKEQKKMEVERKRKEWEEKLASLGEEEKEKMIEARRELRKERMEKRSEERHMKVEKLMEAKSSGQKVVIDLEFAHLMSSSELNSLVQQIMYCYAVNRRCSSPAHLWLTSCIGEMQNLLERLPGYDKWVIEKENRPYIEVFDYKKENLVYLTADSENVLNEMDPKAIYIIGGLVDRNRWKGITMKKAVEQGIQTAKLPIGDYLKMSSSQVLTVNQVLEIILKFLEAKDWKDSFFQVIPQRKRCEYSQEGCDGEVQENVEAGEKEIKKRIELLDGENLDDKDGLDVKRQCIENSL</sequence>
<protein>
    <recommendedName>
        <fullName evidence="1">tRNA (guanine(9)-N(1))-methyltransferase</fullName>
        <ecNumber evidence="1">2.1.1.221</ecNumber>
    </recommendedName>
</protein>
<feature type="domain" description="SAM-dependent MTase TRM10-type" evidence="7">
    <location>
        <begin position="90"/>
        <end position="280"/>
    </location>
</feature>
<dbReference type="Gene3D" id="3.40.1280.30">
    <property type="match status" value="1"/>
</dbReference>
<dbReference type="OrthoDB" id="278300at2759"/>
<evidence type="ECO:0000256" key="6">
    <source>
        <dbReference type="SAM" id="MobiDB-lite"/>
    </source>
</evidence>
<evidence type="ECO:0000259" key="7">
    <source>
        <dbReference type="PROSITE" id="PS51675"/>
    </source>
</evidence>
<dbReference type="EC" id="2.1.1.221" evidence="1"/>
<keyword evidence="2" id="KW-0489">Methyltransferase</keyword>
<dbReference type="GO" id="GO:0002939">
    <property type="term" value="P:tRNA N1-guanine methylation"/>
    <property type="evidence" value="ECO:0007669"/>
    <property type="project" value="TreeGrafter"/>
</dbReference>
<comment type="caution">
    <text evidence="8">The sequence shown here is derived from an EMBL/GenBank/DDBJ whole genome shotgun (WGS) entry which is preliminary data.</text>
</comment>
<evidence type="ECO:0000313" key="8">
    <source>
        <dbReference type="EMBL" id="CAH9058366.1"/>
    </source>
</evidence>
<dbReference type="FunFam" id="3.40.1280.30:FF:000001">
    <property type="entry name" value="tRNA methyltransferase 10 homolog A"/>
    <property type="match status" value="1"/>
</dbReference>
<dbReference type="CDD" id="cd18089">
    <property type="entry name" value="SPOUT_Trm10-like"/>
    <property type="match status" value="1"/>
</dbReference>
<comment type="catalytic activity">
    <reaction evidence="5">
        <text>guanosine(9) in tRNA + S-adenosyl-L-methionine = N(1)-methylguanosine(9) in tRNA + S-adenosyl-L-homocysteine + H(+)</text>
        <dbReference type="Rhea" id="RHEA:43156"/>
        <dbReference type="Rhea" id="RHEA-COMP:10367"/>
        <dbReference type="Rhea" id="RHEA-COMP:10368"/>
        <dbReference type="ChEBI" id="CHEBI:15378"/>
        <dbReference type="ChEBI" id="CHEBI:57856"/>
        <dbReference type="ChEBI" id="CHEBI:59789"/>
        <dbReference type="ChEBI" id="CHEBI:73542"/>
        <dbReference type="ChEBI" id="CHEBI:74269"/>
        <dbReference type="EC" id="2.1.1.221"/>
    </reaction>
</comment>
<dbReference type="GO" id="GO:0005634">
    <property type="term" value="C:nucleus"/>
    <property type="evidence" value="ECO:0007669"/>
    <property type="project" value="TreeGrafter"/>
</dbReference>
<evidence type="ECO:0000256" key="1">
    <source>
        <dbReference type="ARBA" id="ARBA00012797"/>
    </source>
</evidence>